<sequence>MEPILTACSLSSTSNKHQSKEGHATLADVHAVNDQVNQVPLEYCPPTEQQIEGAIQQYIDSINLDAVCDLASKYNGGKTCKVITKDNGSFNVCFFVRFDADSKTQVIRIPIEPVVRHAWQKVLSEVTALRYIKDNTTIPIPQVLACGIHDEIIQGAKTPFIIMDLIPGQKLHTKTFLCATKAQRQRLYTDLIDILSQLRKLEFPAGGSLMPNPEDDKCSPILGPFLSMTANEFERSSGRSLRQEVFTSLGRLVDYHHSILTETYQLPVENLSYRDAKTELFALDSLSKEISKCIGSMPTSPSFVLAHPDLRFGNIFVDDDFHILGIIDWEFTSTIPLQLFTPPPWVTGHDPDTLRAMRGLVRGPFRDEIFAEFRDVLQNKRETCGISEKLWHEWGYQQGQAGQEETSIQRLPTIAQILRHPSSLMSVYYSSLFRMLFGPLANRDAEIGRFFDHPDNVSLVKQVELQIEKSKRYTQYLEDRGLLVEDVHSQQIREYLANTKHLLHR</sequence>
<feature type="domain" description="Aminoglycoside phosphotransferase" evidence="1">
    <location>
        <begin position="119"/>
        <end position="334"/>
    </location>
</feature>
<evidence type="ECO:0000313" key="3">
    <source>
        <dbReference type="Proteomes" id="UP000031192"/>
    </source>
</evidence>
<dbReference type="EMBL" id="AZNH01000008">
    <property type="protein sequence ID" value="KID89561.1"/>
    <property type="molecule type" value="Genomic_DNA"/>
</dbReference>
<proteinExistence type="predicted"/>
<accession>A0A0B4HI76</accession>
<dbReference type="Gene3D" id="3.90.1200.10">
    <property type="match status" value="1"/>
</dbReference>
<dbReference type="GO" id="GO:0016740">
    <property type="term" value="F:transferase activity"/>
    <property type="evidence" value="ECO:0007669"/>
    <property type="project" value="UniProtKB-KW"/>
</dbReference>
<dbReference type="PANTHER" id="PTHR21310:SF15">
    <property type="entry name" value="AMINOGLYCOSIDE PHOSPHOTRANSFERASE DOMAIN-CONTAINING PROTEIN"/>
    <property type="match status" value="1"/>
</dbReference>
<evidence type="ECO:0000313" key="2">
    <source>
        <dbReference type="EMBL" id="KID89561.1"/>
    </source>
</evidence>
<comment type="caution">
    <text evidence="2">The sequence shown here is derived from an EMBL/GenBank/DDBJ whole genome shotgun (WGS) entry which is preliminary data.</text>
</comment>
<dbReference type="InterPro" id="IPR002575">
    <property type="entry name" value="Aminoglycoside_PTrfase"/>
</dbReference>
<reference evidence="2 3" key="1">
    <citation type="journal article" date="2014" name="Proc. Natl. Acad. Sci. U.S.A.">
        <title>Trajectory and genomic determinants of fungal-pathogen speciation and host adaptation.</title>
        <authorList>
            <person name="Hu X."/>
            <person name="Xiao G."/>
            <person name="Zheng P."/>
            <person name="Shang Y."/>
            <person name="Su Y."/>
            <person name="Zhang X."/>
            <person name="Liu X."/>
            <person name="Zhan S."/>
            <person name="St Leger R.J."/>
            <person name="Wang C."/>
        </authorList>
    </citation>
    <scope>NUCLEOTIDE SEQUENCE [LARGE SCALE GENOMIC DNA]</scope>
    <source>
        <strain evidence="2 3">ARSEF 977</strain>
    </source>
</reference>
<dbReference type="InterPro" id="IPR051678">
    <property type="entry name" value="AGP_Transferase"/>
</dbReference>
<dbReference type="SUPFAM" id="SSF56112">
    <property type="entry name" value="Protein kinase-like (PK-like)"/>
    <property type="match status" value="1"/>
</dbReference>
<dbReference type="Pfam" id="PF01636">
    <property type="entry name" value="APH"/>
    <property type="match status" value="1"/>
</dbReference>
<gene>
    <name evidence="2" type="ORF">MGU_03608</name>
</gene>
<dbReference type="Proteomes" id="UP000031192">
    <property type="component" value="Unassembled WGS sequence"/>
</dbReference>
<dbReference type="OrthoDB" id="10003767at2759"/>
<protein>
    <submittedName>
        <fullName evidence="2">Phosphotransferase enzyme family protein</fullName>
    </submittedName>
</protein>
<dbReference type="InterPro" id="IPR011009">
    <property type="entry name" value="Kinase-like_dom_sf"/>
</dbReference>
<keyword evidence="3" id="KW-1185">Reference proteome</keyword>
<dbReference type="AlphaFoldDB" id="A0A0B4HI76"/>
<organism evidence="2 3">
    <name type="scientific">Metarhizium guizhouense (strain ARSEF 977)</name>
    <dbReference type="NCBI Taxonomy" id="1276136"/>
    <lineage>
        <taxon>Eukaryota</taxon>
        <taxon>Fungi</taxon>
        <taxon>Dikarya</taxon>
        <taxon>Ascomycota</taxon>
        <taxon>Pezizomycotina</taxon>
        <taxon>Sordariomycetes</taxon>
        <taxon>Hypocreomycetidae</taxon>
        <taxon>Hypocreales</taxon>
        <taxon>Clavicipitaceae</taxon>
        <taxon>Metarhizium</taxon>
    </lineage>
</organism>
<evidence type="ECO:0000259" key="1">
    <source>
        <dbReference type="Pfam" id="PF01636"/>
    </source>
</evidence>
<name>A0A0B4HI76_METGA</name>
<dbReference type="PANTHER" id="PTHR21310">
    <property type="entry name" value="AMINOGLYCOSIDE PHOSPHOTRANSFERASE-RELATED-RELATED"/>
    <property type="match status" value="1"/>
</dbReference>
<dbReference type="HOGENOM" id="CLU_030115_2_1_1"/>